<evidence type="ECO:0000256" key="3">
    <source>
        <dbReference type="ARBA" id="ARBA00023163"/>
    </source>
</evidence>
<dbReference type="SMART" id="SM00418">
    <property type="entry name" value="HTH_ARSR"/>
    <property type="match status" value="1"/>
</dbReference>
<accession>A0ABS6D9D9</accession>
<keyword evidence="1" id="KW-0805">Transcription regulation</keyword>
<dbReference type="EMBL" id="JABACJ020000027">
    <property type="protein sequence ID" value="MBU3878069.1"/>
    <property type="molecule type" value="Genomic_DNA"/>
</dbReference>
<name>A0ABS6D9D9_9FIRM</name>
<dbReference type="PANTHER" id="PTHR33154:SF33">
    <property type="entry name" value="TRANSCRIPTIONAL REPRESSOR SDPR"/>
    <property type="match status" value="1"/>
</dbReference>
<dbReference type="InterPro" id="IPR047796">
    <property type="entry name" value="SdpR-like_repress"/>
</dbReference>
<evidence type="ECO:0000313" key="5">
    <source>
        <dbReference type="EMBL" id="MBU3878069.1"/>
    </source>
</evidence>
<keyword evidence="6" id="KW-1185">Reference proteome</keyword>
<organism evidence="5 6">
    <name type="scientific">Faecalicatena faecalis</name>
    <dbReference type="NCBI Taxonomy" id="2726362"/>
    <lineage>
        <taxon>Bacteria</taxon>
        <taxon>Bacillati</taxon>
        <taxon>Bacillota</taxon>
        <taxon>Clostridia</taxon>
        <taxon>Lachnospirales</taxon>
        <taxon>Lachnospiraceae</taxon>
        <taxon>Faecalicatena</taxon>
    </lineage>
</organism>
<dbReference type="PANTHER" id="PTHR33154">
    <property type="entry name" value="TRANSCRIPTIONAL REGULATOR, ARSR FAMILY"/>
    <property type="match status" value="1"/>
</dbReference>
<dbReference type="RefSeq" id="WP_216244616.1">
    <property type="nucleotide sequence ID" value="NZ_JABACJ020000027.1"/>
</dbReference>
<sequence>MTTVFKALSDDTRRQILKLLANGDLTAKEIAENFTISKPAISKHLDILKEARLVTSERTGMSVTYSLNASVLQTTLGAFLEFFDVNNKTTGKVENRNEDEDI</sequence>
<dbReference type="CDD" id="cd00090">
    <property type="entry name" value="HTH_ARSR"/>
    <property type="match status" value="1"/>
</dbReference>
<dbReference type="InterPro" id="IPR011991">
    <property type="entry name" value="ArsR-like_HTH"/>
</dbReference>
<evidence type="ECO:0000259" key="4">
    <source>
        <dbReference type="PROSITE" id="PS50987"/>
    </source>
</evidence>
<dbReference type="NCBIfam" id="NF033788">
    <property type="entry name" value="HTH_metalloreg"/>
    <property type="match status" value="1"/>
</dbReference>
<dbReference type="PROSITE" id="PS50987">
    <property type="entry name" value="HTH_ARSR_2"/>
    <property type="match status" value="1"/>
</dbReference>
<proteinExistence type="predicted"/>
<keyword evidence="3" id="KW-0804">Transcription</keyword>
<dbReference type="Pfam" id="PF01022">
    <property type="entry name" value="HTH_5"/>
    <property type="match status" value="1"/>
</dbReference>
<reference evidence="5 6" key="1">
    <citation type="submission" date="2021-06" db="EMBL/GenBank/DDBJ databases">
        <title>Faecalicatena sp. nov. isolated from porcine feces.</title>
        <authorList>
            <person name="Oh B.S."/>
            <person name="Lee J.H."/>
        </authorList>
    </citation>
    <scope>NUCLEOTIDE SEQUENCE [LARGE SCALE GENOMIC DNA]</scope>
    <source>
        <strain evidence="5 6">AGMB00832</strain>
    </source>
</reference>
<feature type="domain" description="HTH arsR-type" evidence="4">
    <location>
        <begin position="1"/>
        <end position="87"/>
    </location>
</feature>
<evidence type="ECO:0000313" key="6">
    <source>
        <dbReference type="Proteomes" id="UP000723714"/>
    </source>
</evidence>
<evidence type="ECO:0000256" key="1">
    <source>
        <dbReference type="ARBA" id="ARBA00023015"/>
    </source>
</evidence>
<keyword evidence="2" id="KW-0238">DNA-binding</keyword>
<dbReference type="InterPro" id="IPR001845">
    <property type="entry name" value="HTH_ArsR_DNA-bd_dom"/>
</dbReference>
<comment type="caution">
    <text evidence="5">The sequence shown here is derived from an EMBL/GenBank/DDBJ whole genome shotgun (WGS) entry which is preliminary data.</text>
</comment>
<gene>
    <name evidence="5" type="ORF">HGO97_019895</name>
</gene>
<protein>
    <submittedName>
        <fullName evidence="5">Autorepressor SdpR family transcription factor</fullName>
    </submittedName>
</protein>
<evidence type="ECO:0000256" key="2">
    <source>
        <dbReference type="ARBA" id="ARBA00023125"/>
    </source>
</evidence>
<dbReference type="Proteomes" id="UP000723714">
    <property type="component" value="Unassembled WGS sequence"/>
</dbReference>
<dbReference type="InterPro" id="IPR051081">
    <property type="entry name" value="HTH_MetalResp_TranReg"/>
</dbReference>
<dbReference type="NCBIfam" id="NF033789">
    <property type="entry name" value="repress_SdpR"/>
    <property type="match status" value="1"/>
</dbReference>